<organism evidence="1 2">
    <name type="scientific">Staurois parvus</name>
    <dbReference type="NCBI Taxonomy" id="386267"/>
    <lineage>
        <taxon>Eukaryota</taxon>
        <taxon>Metazoa</taxon>
        <taxon>Chordata</taxon>
        <taxon>Craniata</taxon>
        <taxon>Vertebrata</taxon>
        <taxon>Euteleostomi</taxon>
        <taxon>Amphibia</taxon>
        <taxon>Batrachia</taxon>
        <taxon>Anura</taxon>
        <taxon>Neobatrachia</taxon>
        <taxon>Ranoidea</taxon>
        <taxon>Ranidae</taxon>
        <taxon>Staurois</taxon>
    </lineage>
</organism>
<sequence length="101" mass="11042">PAVLYHAIRPLPTRPPSIRPARISCYSPDLSASSHQALHLSLPLVIPLPQVGVLRGRDLVTVRSKPIPTIRGSGEQADWGLDSVPWGILSCGLLEYTRWSI</sequence>
<evidence type="ECO:0000313" key="1">
    <source>
        <dbReference type="EMBL" id="CAI9583781.1"/>
    </source>
</evidence>
<feature type="non-terminal residue" evidence="1">
    <location>
        <position position="1"/>
    </location>
</feature>
<proteinExistence type="predicted"/>
<gene>
    <name evidence="1" type="ORF">SPARVUS_LOCUS9871498</name>
</gene>
<dbReference type="EMBL" id="CATNWA010015479">
    <property type="protein sequence ID" value="CAI9583781.1"/>
    <property type="molecule type" value="Genomic_DNA"/>
</dbReference>
<evidence type="ECO:0000313" key="2">
    <source>
        <dbReference type="Proteomes" id="UP001162483"/>
    </source>
</evidence>
<protein>
    <submittedName>
        <fullName evidence="1">Uncharacterized protein</fullName>
    </submittedName>
</protein>
<name>A0ABN9EFX2_9NEOB</name>
<accession>A0ABN9EFX2</accession>
<keyword evidence="2" id="KW-1185">Reference proteome</keyword>
<dbReference type="Proteomes" id="UP001162483">
    <property type="component" value="Unassembled WGS sequence"/>
</dbReference>
<feature type="non-terminal residue" evidence="1">
    <location>
        <position position="101"/>
    </location>
</feature>
<reference evidence="1" key="1">
    <citation type="submission" date="2023-05" db="EMBL/GenBank/DDBJ databases">
        <authorList>
            <person name="Stuckert A."/>
        </authorList>
    </citation>
    <scope>NUCLEOTIDE SEQUENCE</scope>
</reference>
<comment type="caution">
    <text evidence="1">The sequence shown here is derived from an EMBL/GenBank/DDBJ whole genome shotgun (WGS) entry which is preliminary data.</text>
</comment>